<evidence type="ECO:0008006" key="3">
    <source>
        <dbReference type="Google" id="ProtNLM"/>
    </source>
</evidence>
<keyword evidence="1" id="KW-0472">Membrane</keyword>
<proteinExistence type="predicted"/>
<sequence length="56" mass="5635">FFGPVGLDVPVLGSLDPLALALAALAAACLFWLKFGLLRTLGITAVVGLVAKLALG</sequence>
<name>A0A6J4HXE5_9PROT</name>
<keyword evidence="1" id="KW-0812">Transmembrane</keyword>
<dbReference type="EMBL" id="CADCTL010000099">
    <property type="protein sequence ID" value="CAA9236560.1"/>
    <property type="molecule type" value="Genomic_DNA"/>
</dbReference>
<accession>A0A6J4HXE5</accession>
<keyword evidence="1" id="KW-1133">Transmembrane helix</keyword>
<feature type="transmembrane region" description="Helical" evidence="1">
    <location>
        <begin position="12"/>
        <end position="33"/>
    </location>
</feature>
<protein>
    <recommendedName>
        <fullName evidence="3">Chromate transport protein ChrA</fullName>
    </recommendedName>
</protein>
<feature type="non-terminal residue" evidence="2">
    <location>
        <position position="1"/>
    </location>
</feature>
<gene>
    <name evidence="2" type="ORF">AVDCRST_MAG04-1400</name>
</gene>
<organism evidence="2">
    <name type="scientific">uncultured Acetobacteraceae bacterium</name>
    <dbReference type="NCBI Taxonomy" id="169975"/>
    <lineage>
        <taxon>Bacteria</taxon>
        <taxon>Pseudomonadati</taxon>
        <taxon>Pseudomonadota</taxon>
        <taxon>Alphaproteobacteria</taxon>
        <taxon>Acetobacterales</taxon>
        <taxon>Acetobacteraceae</taxon>
        <taxon>environmental samples</taxon>
    </lineage>
</organism>
<evidence type="ECO:0000313" key="2">
    <source>
        <dbReference type="EMBL" id="CAA9236560.1"/>
    </source>
</evidence>
<evidence type="ECO:0000256" key="1">
    <source>
        <dbReference type="SAM" id="Phobius"/>
    </source>
</evidence>
<reference evidence="2" key="1">
    <citation type="submission" date="2020-02" db="EMBL/GenBank/DDBJ databases">
        <authorList>
            <person name="Meier V. D."/>
        </authorList>
    </citation>
    <scope>NUCLEOTIDE SEQUENCE</scope>
    <source>
        <strain evidence="2">AVDCRST_MAG04</strain>
    </source>
</reference>
<dbReference type="AlphaFoldDB" id="A0A6J4HXE5"/>